<protein>
    <submittedName>
        <fullName evidence="4">VPLPA-CTERM protein sorting domain-containing protein</fullName>
    </submittedName>
</protein>
<dbReference type="EMBL" id="FOJU01000006">
    <property type="protein sequence ID" value="SFB14656.1"/>
    <property type="molecule type" value="Genomic_DNA"/>
</dbReference>
<dbReference type="OrthoDB" id="7847100at2"/>
<evidence type="ECO:0000256" key="1">
    <source>
        <dbReference type="SAM" id="Phobius"/>
    </source>
</evidence>
<keyword evidence="2" id="KW-0732">Signal</keyword>
<keyword evidence="1" id="KW-0812">Transmembrane</keyword>
<keyword evidence="5" id="KW-1185">Reference proteome</keyword>
<evidence type="ECO:0000256" key="2">
    <source>
        <dbReference type="SAM" id="SignalP"/>
    </source>
</evidence>
<dbReference type="NCBIfam" id="TIGR04215">
    <property type="entry name" value="choice_anch_A"/>
    <property type="match status" value="1"/>
</dbReference>
<dbReference type="AlphaFoldDB" id="A0A1I0YPE1"/>
<organism evidence="4 5">
    <name type="scientific">Poseidonocella pacifica</name>
    <dbReference type="NCBI Taxonomy" id="871651"/>
    <lineage>
        <taxon>Bacteria</taxon>
        <taxon>Pseudomonadati</taxon>
        <taxon>Pseudomonadota</taxon>
        <taxon>Alphaproteobacteria</taxon>
        <taxon>Rhodobacterales</taxon>
        <taxon>Roseobacteraceae</taxon>
        <taxon>Poseidonocella</taxon>
    </lineage>
</organism>
<proteinExistence type="predicted"/>
<dbReference type="Pfam" id="PF20597">
    <property type="entry name" value="pAdhesive_15"/>
    <property type="match status" value="1"/>
</dbReference>
<dbReference type="RefSeq" id="WP_092066771.1">
    <property type="nucleotide sequence ID" value="NZ_FOJU01000006.1"/>
</dbReference>
<name>A0A1I0YPE1_9RHOB</name>
<feature type="transmembrane region" description="Helical" evidence="1">
    <location>
        <begin position="275"/>
        <end position="294"/>
    </location>
</feature>
<evidence type="ECO:0000313" key="5">
    <source>
        <dbReference type="Proteomes" id="UP000198796"/>
    </source>
</evidence>
<feature type="chain" id="PRO_5011509420" evidence="2">
    <location>
        <begin position="20"/>
        <end position="300"/>
    </location>
</feature>
<reference evidence="4 5" key="1">
    <citation type="submission" date="2016-10" db="EMBL/GenBank/DDBJ databases">
        <authorList>
            <person name="de Groot N.N."/>
        </authorList>
    </citation>
    <scope>NUCLEOTIDE SEQUENCE [LARGE SCALE GENOMIC DNA]</scope>
    <source>
        <strain evidence="4 5">DSM 29316</strain>
    </source>
</reference>
<feature type="domain" description="Choice-of-anchor A" evidence="3">
    <location>
        <begin position="26"/>
        <end position="263"/>
    </location>
</feature>
<feature type="signal peptide" evidence="2">
    <location>
        <begin position="1"/>
        <end position="19"/>
    </location>
</feature>
<accession>A0A1I0YPE1</accession>
<keyword evidence="1" id="KW-0472">Membrane</keyword>
<dbReference type="InterPro" id="IPR026588">
    <property type="entry name" value="Choice_anch_A"/>
</dbReference>
<gene>
    <name evidence="4" type="ORF">SAMN05421688_3227</name>
</gene>
<sequence>MKKIILAAITAVFPAVTQAASLSAVELLREFSLITTGDVTVNSLHVHGRALIGGGMTGNLAEINHANIDSIVPSLFDELILVNATASSVRVLNSGSASFTGVPTFMDAATSSSPAVPPLAFGTVMSTFSDTLGVVVATGAADKTTFSNRIILDTAAIGGVSVYDLVEADFTHRDVELKLNGADSIVVNVRATATDKEFALQSNFLGDKSISQNVIWNFLGFDSLRLERSIYGQVLAKGSDVFFSSDIEGSLFADTVTAQAQIHVQPLDFSETTPVPLPAGLPLLGAGIVAFGALRLRRKG</sequence>
<dbReference type="Proteomes" id="UP000198796">
    <property type="component" value="Unassembled WGS sequence"/>
</dbReference>
<evidence type="ECO:0000259" key="3">
    <source>
        <dbReference type="Pfam" id="PF20597"/>
    </source>
</evidence>
<keyword evidence="1" id="KW-1133">Transmembrane helix</keyword>
<evidence type="ECO:0000313" key="4">
    <source>
        <dbReference type="EMBL" id="SFB14656.1"/>
    </source>
</evidence>
<dbReference type="STRING" id="871651.SAMN05421688_3227"/>